<organism evidence="7 8">
    <name type="scientific">Paenibacillus ginsengarvi</name>
    <dbReference type="NCBI Taxonomy" id="400777"/>
    <lineage>
        <taxon>Bacteria</taxon>
        <taxon>Bacillati</taxon>
        <taxon>Bacillota</taxon>
        <taxon>Bacilli</taxon>
        <taxon>Bacillales</taxon>
        <taxon>Paenibacillaceae</taxon>
        <taxon>Paenibacillus</taxon>
    </lineage>
</organism>
<sequence length="436" mass="46493">MKRVASVSVLLAAAISLAGCSWPAGKETGGKPAATEQKELTILMQDGTSATVKNRIAELEKQAKLYEQAVPGVKVTIEKLAAPKGFAPAVQERLKSDKSADLLFGGFDPLLIEQGALADLLPMFKADKLTTDDLYESLTAMATVKGKLIGIPMAPEPLAVYFNKDWFDKAGVPQPKGDWTWEQFFNAAIKLKAGNTVTGKETYGSAIPFDLQLFESLAQSSGQSIVSPEGNRLSGYLNSKPVTDAVGLLLYHMNSSKASKVVSSGGAQIYNELSNQNVGMAIGQPVNYSLLGANPGLMSKIGVAPLPHMEKGTRANALYFSTMSILSGSKQKEAAWKFVKDVILNSDSAFQKDWGQQELLTSKAAAQKTGQQRDPALSVFIGELSAGIKPAVYKNAALASVSISEKRLVASQSVAEALAALTEMADQIDQQLMDKK</sequence>
<dbReference type="InterPro" id="IPR050490">
    <property type="entry name" value="Bact_solute-bd_prot1"/>
</dbReference>
<dbReference type="AlphaFoldDB" id="A0A3B0CDS1"/>
<keyword evidence="1" id="KW-1003">Cell membrane</keyword>
<dbReference type="Pfam" id="PF01547">
    <property type="entry name" value="SBP_bac_1"/>
    <property type="match status" value="1"/>
</dbReference>
<comment type="caution">
    <text evidence="7">The sequence shown here is derived from an EMBL/GenBank/DDBJ whole genome shotgun (WGS) entry which is preliminary data.</text>
</comment>
<evidence type="ECO:0000256" key="2">
    <source>
        <dbReference type="ARBA" id="ARBA00022729"/>
    </source>
</evidence>
<reference evidence="7 8" key="1">
    <citation type="journal article" date="2007" name="Int. J. Syst. Evol. Microbiol.">
        <title>Paenibacillus ginsengarvi sp. nov., isolated from soil from ginseng cultivation.</title>
        <authorList>
            <person name="Yoon M.H."/>
            <person name="Ten L.N."/>
            <person name="Im W.T."/>
        </authorList>
    </citation>
    <scope>NUCLEOTIDE SEQUENCE [LARGE SCALE GENOMIC DNA]</scope>
    <source>
        <strain evidence="7 8">KCTC 13059</strain>
    </source>
</reference>
<protein>
    <submittedName>
        <fullName evidence="7">Extracellular solute-binding protein</fullName>
    </submittedName>
</protein>
<keyword evidence="8" id="KW-1185">Reference proteome</keyword>
<evidence type="ECO:0000313" key="7">
    <source>
        <dbReference type="EMBL" id="RKN84285.1"/>
    </source>
</evidence>
<evidence type="ECO:0000256" key="1">
    <source>
        <dbReference type="ARBA" id="ARBA00022475"/>
    </source>
</evidence>
<keyword evidence="2 6" id="KW-0732">Signal</keyword>
<dbReference type="PANTHER" id="PTHR43649">
    <property type="entry name" value="ARABINOSE-BINDING PROTEIN-RELATED"/>
    <property type="match status" value="1"/>
</dbReference>
<dbReference type="RefSeq" id="WP_120748021.1">
    <property type="nucleotide sequence ID" value="NZ_RBAH01000009.1"/>
</dbReference>
<dbReference type="Proteomes" id="UP000282311">
    <property type="component" value="Unassembled WGS sequence"/>
</dbReference>
<gene>
    <name evidence="7" type="ORF">D7M11_14910</name>
</gene>
<keyword evidence="5" id="KW-0449">Lipoprotein</keyword>
<evidence type="ECO:0000256" key="5">
    <source>
        <dbReference type="ARBA" id="ARBA00023288"/>
    </source>
</evidence>
<keyword evidence="3" id="KW-0472">Membrane</keyword>
<evidence type="ECO:0000256" key="6">
    <source>
        <dbReference type="SAM" id="SignalP"/>
    </source>
</evidence>
<evidence type="ECO:0000313" key="8">
    <source>
        <dbReference type="Proteomes" id="UP000282311"/>
    </source>
</evidence>
<dbReference type="EMBL" id="RBAH01000009">
    <property type="protein sequence ID" value="RKN84285.1"/>
    <property type="molecule type" value="Genomic_DNA"/>
</dbReference>
<feature type="chain" id="PRO_5039269199" evidence="6">
    <location>
        <begin position="19"/>
        <end position="436"/>
    </location>
</feature>
<feature type="signal peptide" evidence="6">
    <location>
        <begin position="1"/>
        <end position="18"/>
    </location>
</feature>
<accession>A0A3B0CDS1</accession>
<name>A0A3B0CDS1_9BACL</name>
<dbReference type="PROSITE" id="PS51257">
    <property type="entry name" value="PROKAR_LIPOPROTEIN"/>
    <property type="match status" value="1"/>
</dbReference>
<evidence type="ECO:0000256" key="3">
    <source>
        <dbReference type="ARBA" id="ARBA00023136"/>
    </source>
</evidence>
<dbReference type="PANTHER" id="PTHR43649:SF33">
    <property type="entry name" value="POLYGALACTURONAN_RHAMNOGALACTURONAN-BINDING PROTEIN YTCQ"/>
    <property type="match status" value="1"/>
</dbReference>
<dbReference type="InterPro" id="IPR006059">
    <property type="entry name" value="SBP"/>
</dbReference>
<dbReference type="SUPFAM" id="SSF53850">
    <property type="entry name" value="Periplasmic binding protein-like II"/>
    <property type="match status" value="1"/>
</dbReference>
<evidence type="ECO:0000256" key="4">
    <source>
        <dbReference type="ARBA" id="ARBA00023139"/>
    </source>
</evidence>
<dbReference type="OrthoDB" id="9808332at2"/>
<proteinExistence type="predicted"/>
<keyword evidence="4" id="KW-0564">Palmitate</keyword>
<dbReference type="Gene3D" id="3.40.190.10">
    <property type="entry name" value="Periplasmic binding protein-like II"/>
    <property type="match status" value="1"/>
</dbReference>